<feature type="domain" description="GIY-YIG" evidence="1">
    <location>
        <begin position="31"/>
        <end position="134"/>
    </location>
</feature>
<comment type="caution">
    <text evidence="2">The sequence shown here is derived from an EMBL/GenBank/DDBJ whole genome shotgun (WGS) entry which is preliminary data.</text>
</comment>
<dbReference type="PROSITE" id="PS50164">
    <property type="entry name" value="GIY_YIG"/>
    <property type="match status" value="1"/>
</dbReference>
<protein>
    <recommendedName>
        <fullName evidence="1">GIY-YIG domain-containing protein</fullName>
    </recommendedName>
</protein>
<organism evidence="2 3">
    <name type="scientific">Phocaeicola faecium</name>
    <dbReference type="NCBI Taxonomy" id="2762213"/>
    <lineage>
        <taxon>Bacteria</taxon>
        <taxon>Pseudomonadati</taxon>
        <taxon>Bacteroidota</taxon>
        <taxon>Bacteroidia</taxon>
        <taxon>Bacteroidales</taxon>
        <taxon>Bacteroidaceae</taxon>
        <taxon>Phocaeicola</taxon>
    </lineage>
</organism>
<gene>
    <name evidence="2" type="ORF">H9626_02210</name>
</gene>
<dbReference type="Proteomes" id="UP000616346">
    <property type="component" value="Unassembled WGS sequence"/>
</dbReference>
<name>A0ABR8V8F0_9BACT</name>
<dbReference type="EMBL" id="JACSPQ010000001">
    <property type="protein sequence ID" value="MBD8001034.1"/>
    <property type="molecule type" value="Genomic_DNA"/>
</dbReference>
<proteinExistence type="predicted"/>
<dbReference type="InterPro" id="IPR000305">
    <property type="entry name" value="GIY-YIG_endonuc"/>
</dbReference>
<accession>A0ABR8V8F0</accession>
<dbReference type="RefSeq" id="WP_191709420.1">
    <property type="nucleotide sequence ID" value="NZ_JACSPQ010000001.1"/>
</dbReference>
<evidence type="ECO:0000313" key="3">
    <source>
        <dbReference type="Proteomes" id="UP000616346"/>
    </source>
</evidence>
<sequence length="136" mass="15996">MNIEKYTKAKGYCSFKLGDSLRKQTKDIPDGGYGVYIFRKNTEIGDILYIGKSGTILQKGSFKSQDLRKRLNNKQDGIKREDFFAKKIKEDTKIEQIIIEWYIIDERKYLPGLIEALLLQDYFTQHSCLPIWNKEF</sequence>
<reference evidence="2 3" key="1">
    <citation type="submission" date="2020-08" db="EMBL/GenBank/DDBJ databases">
        <title>A Genomic Blueprint of the Chicken Gut Microbiome.</title>
        <authorList>
            <person name="Gilroy R."/>
            <person name="Ravi A."/>
            <person name="Getino M."/>
            <person name="Pursley I."/>
            <person name="Horton D.L."/>
            <person name="Alikhan N.-F."/>
            <person name="Baker D."/>
            <person name="Gharbi K."/>
            <person name="Hall N."/>
            <person name="Watson M."/>
            <person name="Adriaenssens E.M."/>
            <person name="Foster-Nyarko E."/>
            <person name="Jarju S."/>
            <person name="Secka A."/>
            <person name="Antonio M."/>
            <person name="Oren A."/>
            <person name="Chaudhuri R."/>
            <person name="La Ragione R.M."/>
            <person name="Hildebrand F."/>
            <person name="Pallen M.J."/>
        </authorList>
    </citation>
    <scope>NUCLEOTIDE SEQUENCE [LARGE SCALE GENOMIC DNA]</scope>
    <source>
        <strain evidence="2 3">Sa1YUN3</strain>
    </source>
</reference>
<evidence type="ECO:0000259" key="1">
    <source>
        <dbReference type="PROSITE" id="PS50164"/>
    </source>
</evidence>
<keyword evidence="3" id="KW-1185">Reference proteome</keyword>
<evidence type="ECO:0000313" key="2">
    <source>
        <dbReference type="EMBL" id="MBD8001034.1"/>
    </source>
</evidence>